<dbReference type="OrthoDB" id="10072024at2759"/>
<evidence type="ECO:0000256" key="3">
    <source>
        <dbReference type="ARBA" id="ARBA00023125"/>
    </source>
</evidence>
<evidence type="ECO:0000256" key="5">
    <source>
        <dbReference type="ARBA" id="ARBA00023242"/>
    </source>
</evidence>
<dbReference type="Pfam" id="PF01429">
    <property type="entry name" value="MBD"/>
    <property type="match status" value="1"/>
</dbReference>
<reference evidence="8 9" key="1">
    <citation type="submission" date="2017-07" db="EMBL/GenBank/DDBJ databases">
        <title>An improved, manually edited Actinidia chinensis var. chinensis (kiwifruit) genome highlights the challenges associated with draft genomes and gene prediction in plants.</title>
        <authorList>
            <person name="Pilkington S."/>
            <person name="Crowhurst R."/>
            <person name="Hilario E."/>
            <person name="Nardozza S."/>
            <person name="Fraser L."/>
            <person name="Peng Y."/>
            <person name="Gunaseelan K."/>
            <person name="Simpson R."/>
            <person name="Tahir J."/>
            <person name="Deroles S."/>
            <person name="Templeton K."/>
            <person name="Luo Z."/>
            <person name="Davy M."/>
            <person name="Cheng C."/>
            <person name="Mcneilage M."/>
            <person name="Scaglione D."/>
            <person name="Liu Y."/>
            <person name="Zhang Q."/>
            <person name="Datson P."/>
            <person name="De Silva N."/>
            <person name="Gardiner S."/>
            <person name="Bassett H."/>
            <person name="Chagne D."/>
            <person name="Mccallum J."/>
            <person name="Dzierzon H."/>
            <person name="Deng C."/>
            <person name="Wang Y.-Y."/>
            <person name="Barron N."/>
            <person name="Manako K."/>
            <person name="Bowen J."/>
            <person name="Foster T."/>
            <person name="Erridge Z."/>
            <person name="Tiffin H."/>
            <person name="Waite C."/>
            <person name="Davies K."/>
            <person name="Grierson E."/>
            <person name="Laing W."/>
            <person name="Kirk R."/>
            <person name="Chen X."/>
            <person name="Wood M."/>
            <person name="Montefiori M."/>
            <person name="Brummell D."/>
            <person name="Schwinn K."/>
            <person name="Catanach A."/>
            <person name="Fullerton C."/>
            <person name="Li D."/>
            <person name="Meiyalaghan S."/>
            <person name="Nieuwenhuizen N."/>
            <person name="Read N."/>
            <person name="Prakash R."/>
            <person name="Hunter D."/>
            <person name="Zhang H."/>
            <person name="Mckenzie M."/>
            <person name="Knabel M."/>
            <person name="Harris A."/>
            <person name="Allan A."/>
            <person name="Chen A."/>
            <person name="Janssen B."/>
            <person name="Plunkett B."/>
            <person name="Dwamena C."/>
            <person name="Voogd C."/>
            <person name="Leif D."/>
            <person name="Lafferty D."/>
            <person name="Souleyre E."/>
            <person name="Varkonyi-Gasic E."/>
            <person name="Gambi F."/>
            <person name="Hanley J."/>
            <person name="Yao J.-L."/>
            <person name="Cheung J."/>
            <person name="David K."/>
            <person name="Warren B."/>
            <person name="Marsh K."/>
            <person name="Snowden K."/>
            <person name="Lin-Wang K."/>
            <person name="Brian L."/>
            <person name="Martinez-Sanchez M."/>
            <person name="Wang M."/>
            <person name="Ileperuma N."/>
            <person name="Macnee N."/>
            <person name="Campin R."/>
            <person name="Mcatee P."/>
            <person name="Drummond R."/>
            <person name="Espley R."/>
            <person name="Ireland H."/>
            <person name="Wu R."/>
            <person name="Atkinson R."/>
            <person name="Karunairetnam S."/>
            <person name="Bulley S."/>
            <person name="Chunkath S."/>
            <person name="Hanley Z."/>
            <person name="Storey R."/>
            <person name="Thrimawithana A."/>
            <person name="Thomson S."/>
            <person name="David C."/>
            <person name="Testolin R."/>
        </authorList>
    </citation>
    <scope>NUCLEOTIDE SEQUENCE [LARGE SCALE GENOMIC DNA]</scope>
    <source>
        <strain evidence="9">cv. Red5</strain>
        <tissue evidence="8">Young leaf</tissue>
    </source>
</reference>
<evidence type="ECO:0000256" key="1">
    <source>
        <dbReference type="ARBA" id="ARBA00004123"/>
    </source>
</evidence>
<dbReference type="Gramene" id="PSS09798">
    <property type="protein sequence ID" value="PSS09798"/>
    <property type="gene ID" value="CEY00_Acc16782"/>
</dbReference>
<feature type="compositionally biased region" description="Polar residues" evidence="6">
    <location>
        <begin position="523"/>
        <end position="532"/>
    </location>
</feature>
<feature type="region of interest" description="Disordered" evidence="6">
    <location>
        <begin position="50"/>
        <end position="80"/>
    </location>
</feature>
<feature type="region of interest" description="Disordered" evidence="6">
    <location>
        <begin position="375"/>
        <end position="395"/>
    </location>
</feature>
<gene>
    <name evidence="8" type="ORF">CEY00_Acc16782</name>
</gene>
<dbReference type="EMBL" id="NKQK01000015">
    <property type="protein sequence ID" value="PSS09798.1"/>
    <property type="molecule type" value="Genomic_DNA"/>
</dbReference>
<dbReference type="InterPro" id="IPR016177">
    <property type="entry name" value="DNA-bd_dom_sf"/>
</dbReference>
<evidence type="ECO:0000256" key="6">
    <source>
        <dbReference type="SAM" id="MobiDB-lite"/>
    </source>
</evidence>
<feature type="domain" description="MBD" evidence="7">
    <location>
        <begin position="1"/>
        <end position="72"/>
    </location>
</feature>
<protein>
    <submittedName>
        <fullName evidence="8">Methyl-CpG-binding domain-containing protein</fullName>
    </submittedName>
</protein>
<feature type="domain" description="MBD" evidence="7">
    <location>
        <begin position="77"/>
        <end position="154"/>
    </location>
</feature>
<dbReference type="Proteomes" id="UP000241394">
    <property type="component" value="Chromosome LG15"/>
</dbReference>
<feature type="compositionally biased region" description="Basic and acidic residues" evidence="6">
    <location>
        <begin position="533"/>
        <end position="551"/>
    </location>
</feature>
<dbReference type="SUPFAM" id="SSF54171">
    <property type="entry name" value="DNA-binding domain"/>
    <property type="match status" value="3"/>
</dbReference>
<name>A0A2R6QK71_ACTCC</name>
<organism evidence="8 9">
    <name type="scientific">Actinidia chinensis var. chinensis</name>
    <name type="common">Chinese soft-hair kiwi</name>
    <dbReference type="NCBI Taxonomy" id="1590841"/>
    <lineage>
        <taxon>Eukaryota</taxon>
        <taxon>Viridiplantae</taxon>
        <taxon>Streptophyta</taxon>
        <taxon>Embryophyta</taxon>
        <taxon>Tracheophyta</taxon>
        <taxon>Spermatophyta</taxon>
        <taxon>Magnoliopsida</taxon>
        <taxon>eudicotyledons</taxon>
        <taxon>Gunneridae</taxon>
        <taxon>Pentapetalae</taxon>
        <taxon>asterids</taxon>
        <taxon>Ericales</taxon>
        <taxon>Actinidiaceae</taxon>
        <taxon>Actinidia</taxon>
    </lineage>
</organism>
<dbReference type="GO" id="GO:0005634">
    <property type="term" value="C:nucleus"/>
    <property type="evidence" value="ECO:0007669"/>
    <property type="project" value="UniProtKB-SubCell"/>
</dbReference>
<evidence type="ECO:0000259" key="7">
    <source>
        <dbReference type="PROSITE" id="PS50982"/>
    </source>
</evidence>
<evidence type="ECO:0000313" key="9">
    <source>
        <dbReference type="Proteomes" id="UP000241394"/>
    </source>
</evidence>
<accession>A0A2R6QK71</accession>
<evidence type="ECO:0000256" key="2">
    <source>
        <dbReference type="ARBA" id="ARBA00023015"/>
    </source>
</evidence>
<feature type="compositionally biased region" description="Basic and acidic residues" evidence="6">
    <location>
        <begin position="818"/>
        <end position="829"/>
    </location>
</feature>
<dbReference type="PANTHER" id="PTHR34067:SF20">
    <property type="entry name" value="OS08G0206700 PROTEIN"/>
    <property type="match status" value="1"/>
</dbReference>
<evidence type="ECO:0000256" key="4">
    <source>
        <dbReference type="ARBA" id="ARBA00023163"/>
    </source>
</evidence>
<comment type="subcellular location">
    <subcellularLocation>
        <location evidence="1">Nucleus</location>
    </subcellularLocation>
</comment>
<dbReference type="PANTHER" id="PTHR34067">
    <property type="entry name" value="OS04G0193200 PROTEIN"/>
    <property type="match status" value="1"/>
</dbReference>
<evidence type="ECO:0000313" key="8">
    <source>
        <dbReference type="EMBL" id="PSS09798.1"/>
    </source>
</evidence>
<keyword evidence="2" id="KW-0805">Transcription regulation</keyword>
<feature type="region of interest" description="Disordered" evidence="6">
    <location>
        <begin position="165"/>
        <end position="194"/>
    </location>
</feature>
<dbReference type="OMA" id="SHENGMI"/>
<dbReference type="STRING" id="1590841.A0A2R6QK71"/>
<dbReference type="PROSITE" id="PS50982">
    <property type="entry name" value="MBD"/>
    <property type="match status" value="3"/>
</dbReference>
<keyword evidence="4" id="KW-0804">Transcription</keyword>
<dbReference type="InterPro" id="IPR038945">
    <property type="entry name" value="MBD13-like"/>
</dbReference>
<dbReference type="Gene3D" id="3.30.890.10">
    <property type="entry name" value="Methyl-cpg-binding Protein 2, Chain A"/>
    <property type="match status" value="3"/>
</dbReference>
<feature type="compositionally biased region" description="Polar residues" evidence="6">
    <location>
        <begin position="574"/>
        <end position="586"/>
    </location>
</feature>
<reference evidence="9" key="2">
    <citation type="journal article" date="2018" name="BMC Genomics">
        <title>A manually annotated Actinidia chinensis var. chinensis (kiwifruit) genome highlights the challenges associated with draft genomes and gene prediction in plants.</title>
        <authorList>
            <person name="Pilkington S.M."/>
            <person name="Crowhurst R."/>
            <person name="Hilario E."/>
            <person name="Nardozza S."/>
            <person name="Fraser L."/>
            <person name="Peng Y."/>
            <person name="Gunaseelan K."/>
            <person name="Simpson R."/>
            <person name="Tahir J."/>
            <person name="Deroles S.C."/>
            <person name="Templeton K."/>
            <person name="Luo Z."/>
            <person name="Davy M."/>
            <person name="Cheng C."/>
            <person name="McNeilage M."/>
            <person name="Scaglione D."/>
            <person name="Liu Y."/>
            <person name="Zhang Q."/>
            <person name="Datson P."/>
            <person name="De Silva N."/>
            <person name="Gardiner S.E."/>
            <person name="Bassett H."/>
            <person name="Chagne D."/>
            <person name="McCallum J."/>
            <person name="Dzierzon H."/>
            <person name="Deng C."/>
            <person name="Wang Y.Y."/>
            <person name="Barron L."/>
            <person name="Manako K."/>
            <person name="Bowen J."/>
            <person name="Foster T.M."/>
            <person name="Erridge Z.A."/>
            <person name="Tiffin H."/>
            <person name="Waite C.N."/>
            <person name="Davies K.M."/>
            <person name="Grierson E.P."/>
            <person name="Laing W.A."/>
            <person name="Kirk R."/>
            <person name="Chen X."/>
            <person name="Wood M."/>
            <person name="Montefiori M."/>
            <person name="Brummell D.A."/>
            <person name="Schwinn K.E."/>
            <person name="Catanach A."/>
            <person name="Fullerton C."/>
            <person name="Li D."/>
            <person name="Meiyalaghan S."/>
            <person name="Nieuwenhuizen N."/>
            <person name="Read N."/>
            <person name="Prakash R."/>
            <person name="Hunter D."/>
            <person name="Zhang H."/>
            <person name="McKenzie M."/>
            <person name="Knabel M."/>
            <person name="Harris A."/>
            <person name="Allan A.C."/>
            <person name="Gleave A."/>
            <person name="Chen A."/>
            <person name="Janssen B.J."/>
            <person name="Plunkett B."/>
            <person name="Ampomah-Dwamena C."/>
            <person name="Voogd C."/>
            <person name="Leif D."/>
            <person name="Lafferty D."/>
            <person name="Souleyre E.J.F."/>
            <person name="Varkonyi-Gasic E."/>
            <person name="Gambi F."/>
            <person name="Hanley J."/>
            <person name="Yao J.L."/>
            <person name="Cheung J."/>
            <person name="David K.M."/>
            <person name="Warren B."/>
            <person name="Marsh K."/>
            <person name="Snowden K.C."/>
            <person name="Lin-Wang K."/>
            <person name="Brian L."/>
            <person name="Martinez-Sanchez M."/>
            <person name="Wang M."/>
            <person name="Ileperuma N."/>
            <person name="Macnee N."/>
            <person name="Campin R."/>
            <person name="McAtee P."/>
            <person name="Drummond R.S.M."/>
            <person name="Espley R.V."/>
            <person name="Ireland H.S."/>
            <person name="Wu R."/>
            <person name="Atkinson R.G."/>
            <person name="Karunairetnam S."/>
            <person name="Bulley S."/>
            <person name="Chunkath S."/>
            <person name="Hanley Z."/>
            <person name="Storey R."/>
            <person name="Thrimawithana A.H."/>
            <person name="Thomson S."/>
            <person name="David C."/>
            <person name="Testolin R."/>
            <person name="Huang H."/>
            <person name="Hellens R.P."/>
            <person name="Schaffer R.J."/>
        </authorList>
    </citation>
    <scope>NUCLEOTIDE SEQUENCE [LARGE SCALE GENOMIC DNA]</scope>
    <source>
        <strain evidence="9">cv. Red5</strain>
    </source>
</reference>
<feature type="domain" description="MBD" evidence="7">
    <location>
        <begin position="236"/>
        <end position="313"/>
    </location>
</feature>
<comment type="caution">
    <text evidence="8">The sequence shown here is derived from an EMBL/GenBank/DDBJ whole genome shotgun (WGS) entry which is preliminary data.</text>
</comment>
<dbReference type="InterPro" id="IPR001739">
    <property type="entry name" value="Methyl_CpG_DNA-bd"/>
</dbReference>
<feature type="region of interest" description="Disordered" evidence="6">
    <location>
        <begin position="802"/>
        <end position="829"/>
    </location>
</feature>
<feature type="region of interest" description="Disordered" evidence="6">
    <location>
        <begin position="510"/>
        <end position="601"/>
    </location>
</feature>
<dbReference type="InParanoid" id="A0A2R6QK71"/>
<feature type="region of interest" description="Disordered" evidence="6">
    <location>
        <begin position="662"/>
        <end position="696"/>
    </location>
</feature>
<feature type="compositionally biased region" description="Polar residues" evidence="6">
    <location>
        <begin position="180"/>
        <end position="192"/>
    </location>
</feature>
<dbReference type="AlphaFoldDB" id="A0A2R6QK71"/>
<keyword evidence="5" id="KW-0539">Nucleus</keyword>
<keyword evidence="3" id="KW-0238">DNA-binding</keyword>
<keyword evidence="9" id="KW-1185">Reference proteome</keyword>
<sequence length="829" mass="91470">MVTGNAPDWLPADWTEKFQVKNGRKIKYYYKKETGQKFYSKKDVIRYVERGNPRCGTPQPKIKDSETSSENKPVQLEMETNETPEWLPHGWIMEMKTSNSSSGIGRKYKCYIDQLTGRKFYSKPQVSEYLRTVKPDSCASQQKKKGIDFVSNPKLGELTRGKTSLKQEVSQNKETLEGRSCTSTQNQIGSDEQSVKEVVIERVTPDGSQNRETLEGTSCASKQNEIGFSKHSLKKVAIQRVTPDGLPPGWIKEIKIQKKANGLRKDPYYTDPVSGYVFRSQKDALRYLESGDINRCALKPKKRDELEFLNGETSIGQHATSRQLFEGLENCVKSSLETTDDEGLQKRQCLSVSADAMITSTPSGKHTLDNGIEDCTETKESNYPSSSPLPRTEGSERKLGAMVCAENGTSSSFSTEMAREEKLSNNVSGNSNDKKLHINFSKSKKKMVLSLPRRSSNRLVGIEPELAIDLMLGERVLRDAARKSSENESKPSLGALDNVVLSAPQPFETLLDTDSGYHPLTGTKATSNVEQSNKSKEPLENKAAPGERVDIENGTVSTPTEMLREQNLAENGMGKNNSSKMQNGSSKSKKEKAVSLPRRSSKRLVGLKPDMEINLVLSEQVLRAEARKSGGTEAKPSLGTLNNMAHSAPQPVETVLEGEITHNDSTGTEAPSNVERSEKPLEDQAVPEDQPMRQETEKKYAENLETPLLYPFDDSWSDPCLEFAFKTLTGAIPIEDNIAIQGYFQQQVDTSNPQADGCLSLPEIGLPNCFQSDISSDFATAGKSVSVPQLLENGTFPVPGNVSLTGCSGDVPQPPRSEGNDEHQIKPNS</sequence>
<dbReference type="GO" id="GO:0003677">
    <property type="term" value="F:DNA binding"/>
    <property type="evidence" value="ECO:0007669"/>
    <property type="project" value="UniProtKB-KW"/>
</dbReference>
<proteinExistence type="predicted"/>